<name>A0A5C5YXA0_9BACT</name>
<keyword evidence="2" id="KW-1185">Reference proteome</keyword>
<dbReference type="InterPro" id="IPR011990">
    <property type="entry name" value="TPR-like_helical_dom_sf"/>
</dbReference>
<dbReference type="AlphaFoldDB" id="A0A5C5YXA0"/>
<dbReference type="SUPFAM" id="SSF48452">
    <property type="entry name" value="TPR-like"/>
    <property type="match status" value="1"/>
</dbReference>
<dbReference type="Gene3D" id="1.25.40.10">
    <property type="entry name" value="Tetratricopeptide repeat domain"/>
    <property type="match status" value="1"/>
</dbReference>
<reference evidence="1 2" key="1">
    <citation type="submission" date="2019-02" db="EMBL/GenBank/DDBJ databases">
        <title>Deep-cultivation of Planctomycetes and their phenomic and genomic characterization uncovers novel biology.</title>
        <authorList>
            <person name="Wiegand S."/>
            <person name="Jogler M."/>
            <person name="Boedeker C."/>
            <person name="Pinto D."/>
            <person name="Vollmers J."/>
            <person name="Rivas-Marin E."/>
            <person name="Kohn T."/>
            <person name="Peeters S.H."/>
            <person name="Heuer A."/>
            <person name="Rast P."/>
            <person name="Oberbeckmann S."/>
            <person name="Bunk B."/>
            <person name="Jeske O."/>
            <person name="Meyerdierks A."/>
            <person name="Storesund J.E."/>
            <person name="Kallscheuer N."/>
            <person name="Luecker S."/>
            <person name="Lage O.M."/>
            <person name="Pohl T."/>
            <person name="Merkel B.J."/>
            <person name="Hornburger P."/>
            <person name="Mueller R.-W."/>
            <person name="Bruemmer F."/>
            <person name="Labrenz M."/>
            <person name="Spormann A.M."/>
            <person name="Op Den Camp H."/>
            <person name="Overmann J."/>
            <person name="Amann R."/>
            <person name="Jetten M.S.M."/>
            <person name="Mascher T."/>
            <person name="Medema M.H."/>
            <person name="Devos D.P."/>
            <person name="Kaster A.-K."/>
            <person name="Ovreas L."/>
            <person name="Rohde M."/>
            <person name="Galperin M.Y."/>
            <person name="Jogler C."/>
        </authorList>
    </citation>
    <scope>NUCLEOTIDE SEQUENCE [LARGE SCALE GENOMIC DNA]</scope>
    <source>
        <strain evidence="1 2">CA13</strain>
    </source>
</reference>
<evidence type="ECO:0000313" key="2">
    <source>
        <dbReference type="Proteomes" id="UP000315010"/>
    </source>
</evidence>
<proteinExistence type="predicted"/>
<dbReference type="OrthoDB" id="285454at2"/>
<evidence type="ECO:0008006" key="3">
    <source>
        <dbReference type="Google" id="ProtNLM"/>
    </source>
</evidence>
<accession>A0A5C5YXA0</accession>
<comment type="caution">
    <text evidence="1">The sequence shown here is derived from an EMBL/GenBank/DDBJ whole genome shotgun (WGS) entry which is preliminary data.</text>
</comment>
<dbReference type="EMBL" id="SJPJ01000001">
    <property type="protein sequence ID" value="TWT79655.1"/>
    <property type="molecule type" value="Genomic_DNA"/>
</dbReference>
<organism evidence="1 2">
    <name type="scientific">Novipirellula herctigrandis</name>
    <dbReference type="NCBI Taxonomy" id="2527986"/>
    <lineage>
        <taxon>Bacteria</taxon>
        <taxon>Pseudomonadati</taxon>
        <taxon>Planctomycetota</taxon>
        <taxon>Planctomycetia</taxon>
        <taxon>Pirellulales</taxon>
        <taxon>Pirellulaceae</taxon>
        <taxon>Novipirellula</taxon>
    </lineage>
</organism>
<protein>
    <recommendedName>
        <fullName evidence="3">Tetratricopeptide repeat protein</fullName>
    </recommendedName>
</protein>
<evidence type="ECO:0000313" key="1">
    <source>
        <dbReference type="EMBL" id="TWT79655.1"/>
    </source>
</evidence>
<gene>
    <name evidence="1" type="ORF">CA13_10610</name>
</gene>
<dbReference type="Proteomes" id="UP000315010">
    <property type="component" value="Unassembled WGS sequence"/>
</dbReference>
<dbReference type="RefSeq" id="WP_146394821.1">
    <property type="nucleotide sequence ID" value="NZ_SJPJ01000001.1"/>
</dbReference>
<sequence>MEPDDTIDAVRRKDIITLADVECLRTLTRTHPRDPYLWDVLGDIIQLADNQFAERYDSLDCYLNAIDADPEYGPAHNSLGYWHDIAENYTLARLHFETAIRLGAGDTARIGLAKILAQLRLDDDAYAILDTCDDPMSDRVAATRVDIANELLGPYIDELQVDDGG</sequence>